<dbReference type="EnsemblPlants" id="OPUNC02G21720.1">
    <property type="protein sequence ID" value="OPUNC02G21720.1"/>
    <property type="gene ID" value="OPUNC02G21720"/>
</dbReference>
<proteinExistence type="predicted"/>
<name>A0A0E0K2B4_ORYPU</name>
<dbReference type="AlphaFoldDB" id="A0A0E0K2B4"/>
<evidence type="ECO:0000313" key="2">
    <source>
        <dbReference type="Proteomes" id="UP000026962"/>
    </source>
</evidence>
<dbReference type="SUPFAM" id="SSF52540">
    <property type="entry name" value="P-loop containing nucleoside triphosphate hydrolases"/>
    <property type="match status" value="1"/>
</dbReference>
<reference evidence="1" key="1">
    <citation type="submission" date="2015-04" db="UniProtKB">
        <authorList>
            <consortium name="EnsemblPlants"/>
        </authorList>
    </citation>
    <scope>IDENTIFICATION</scope>
</reference>
<reference evidence="1" key="2">
    <citation type="submission" date="2018-05" db="EMBL/GenBank/DDBJ databases">
        <title>OpunRS2 (Oryza punctata Reference Sequence Version 2).</title>
        <authorList>
            <person name="Zhang J."/>
            <person name="Kudrna D."/>
            <person name="Lee S."/>
            <person name="Talag J."/>
            <person name="Welchert J."/>
            <person name="Wing R.A."/>
        </authorList>
    </citation>
    <scope>NUCLEOTIDE SEQUENCE [LARGE SCALE GENOMIC DNA]</scope>
</reference>
<accession>A0A0E0K2B4</accession>
<organism evidence="1">
    <name type="scientific">Oryza punctata</name>
    <name type="common">Red rice</name>
    <dbReference type="NCBI Taxonomy" id="4537"/>
    <lineage>
        <taxon>Eukaryota</taxon>
        <taxon>Viridiplantae</taxon>
        <taxon>Streptophyta</taxon>
        <taxon>Embryophyta</taxon>
        <taxon>Tracheophyta</taxon>
        <taxon>Spermatophyta</taxon>
        <taxon>Magnoliopsida</taxon>
        <taxon>Liliopsida</taxon>
        <taxon>Poales</taxon>
        <taxon>Poaceae</taxon>
        <taxon>BOP clade</taxon>
        <taxon>Oryzoideae</taxon>
        <taxon>Oryzeae</taxon>
        <taxon>Oryzinae</taxon>
        <taxon>Oryza</taxon>
    </lineage>
</organism>
<protein>
    <recommendedName>
        <fullName evidence="3">NB-ARC domain-containing protein</fullName>
    </recommendedName>
</protein>
<evidence type="ECO:0008006" key="3">
    <source>
        <dbReference type="Google" id="ProtNLM"/>
    </source>
</evidence>
<dbReference type="InterPro" id="IPR027417">
    <property type="entry name" value="P-loop_NTPase"/>
</dbReference>
<sequence>MWRGSGCCSLSCTLPSARDRVGTSRAGGCSRRSNKTTLAALAPPPSGCAPSAGAAVRLVLGSSRDDDDSSRDDLAHALAHLQGVPQNVNPFLRMLGTYRRVPQIDQAQRRHGEARAVRASRREAAGRHPAAHVGVLPIVGPRGTGKSTLIYDASHDARVRAHYFACCCTCICMPPARPPPRNGHVKPEHGRPHSISHYLDAVRNIARQQRFARNRSLLILTSRPSSRRRRRRPLLPLARGSKVVVTSEHDQTAAGLGTTEEAIRTKNQDQTEAVVEFTEARSLSSWCFRRFAAAPSPSREDSILSSGLSLLAWQEG</sequence>
<keyword evidence="2" id="KW-1185">Reference proteome</keyword>
<dbReference type="Gramene" id="OPUNC02G21720.1">
    <property type="protein sequence ID" value="OPUNC02G21720.1"/>
    <property type="gene ID" value="OPUNC02G21720"/>
</dbReference>
<dbReference type="Gene3D" id="3.40.50.300">
    <property type="entry name" value="P-loop containing nucleotide triphosphate hydrolases"/>
    <property type="match status" value="1"/>
</dbReference>
<dbReference type="HOGENOM" id="CLU_881049_0_0_1"/>
<dbReference type="Proteomes" id="UP000026962">
    <property type="component" value="Chromosome 2"/>
</dbReference>
<evidence type="ECO:0000313" key="1">
    <source>
        <dbReference type="EnsemblPlants" id="OPUNC02G21720.1"/>
    </source>
</evidence>